<dbReference type="InterPro" id="IPR000531">
    <property type="entry name" value="Beta-barrel_TonB"/>
</dbReference>
<keyword evidence="9" id="KW-0406">Ion transport</keyword>
<comment type="similarity">
    <text evidence="2 14 15">Belongs to the TonB-dependent receptor family.</text>
</comment>
<evidence type="ECO:0000256" key="3">
    <source>
        <dbReference type="ARBA" id="ARBA00022448"/>
    </source>
</evidence>
<dbReference type="OrthoDB" id="9760333at2"/>
<evidence type="ECO:0000256" key="8">
    <source>
        <dbReference type="ARBA" id="ARBA00023004"/>
    </source>
</evidence>
<evidence type="ECO:0000256" key="4">
    <source>
        <dbReference type="ARBA" id="ARBA00022452"/>
    </source>
</evidence>
<evidence type="ECO:0000259" key="17">
    <source>
        <dbReference type="Pfam" id="PF00593"/>
    </source>
</evidence>
<evidence type="ECO:0000259" key="18">
    <source>
        <dbReference type="Pfam" id="PF07715"/>
    </source>
</evidence>
<keyword evidence="12" id="KW-0675">Receptor</keyword>
<dbReference type="PROSITE" id="PS52016">
    <property type="entry name" value="TONB_DEPENDENT_REC_3"/>
    <property type="match status" value="1"/>
</dbReference>
<dbReference type="GO" id="GO:0038023">
    <property type="term" value="F:signaling receptor activity"/>
    <property type="evidence" value="ECO:0007669"/>
    <property type="project" value="InterPro"/>
</dbReference>
<dbReference type="Gene3D" id="2.170.130.10">
    <property type="entry name" value="TonB-dependent receptor, plug domain"/>
    <property type="match status" value="1"/>
</dbReference>
<evidence type="ECO:0000256" key="12">
    <source>
        <dbReference type="ARBA" id="ARBA00023170"/>
    </source>
</evidence>
<dbReference type="RefSeq" id="WP_111436197.1">
    <property type="nucleotide sequence ID" value="NZ_JACIGG010000008.1"/>
</dbReference>
<keyword evidence="8" id="KW-0408">Iron</keyword>
<dbReference type="EMBL" id="NPEV01000059">
    <property type="protein sequence ID" value="RAI25003.1"/>
    <property type="molecule type" value="Genomic_DNA"/>
</dbReference>
<keyword evidence="13 14" id="KW-0998">Cell outer membrane</keyword>
<keyword evidence="7 16" id="KW-0732">Signal</keyword>
<keyword evidence="20" id="KW-1185">Reference proteome</keyword>
<dbReference type="Gene3D" id="2.40.170.20">
    <property type="entry name" value="TonB-dependent receptor, beta-barrel domain"/>
    <property type="match status" value="1"/>
</dbReference>
<dbReference type="InterPro" id="IPR036942">
    <property type="entry name" value="Beta-barrel_TonB_sf"/>
</dbReference>
<dbReference type="AlphaFoldDB" id="A0A327JIE7"/>
<dbReference type="GO" id="GO:0015344">
    <property type="term" value="F:siderophore uptake transmembrane transporter activity"/>
    <property type="evidence" value="ECO:0007669"/>
    <property type="project" value="TreeGrafter"/>
</dbReference>
<evidence type="ECO:0008006" key="21">
    <source>
        <dbReference type="Google" id="ProtNLM"/>
    </source>
</evidence>
<dbReference type="Pfam" id="PF00593">
    <property type="entry name" value="TonB_dep_Rec_b-barrel"/>
    <property type="match status" value="1"/>
</dbReference>
<evidence type="ECO:0000256" key="11">
    <source>
        <dbReference type="ARBA" id="ARBA00023136"/>
    </source>
</evidence>
<keyword evidence="5" id="KW-0410">Iron transport</keyword>
<keyword evidence="6 14" id="KW-0812">Transmembrane</keyword>
<dbReference type="InterPro" id="IPR010105">
    <property type="entry name" value="TonB_sidphr_rcpt"/>
</dbReference>
<evidence type="ECO:0000256" key="16">
    <source>
        <dbReference type="SAM" id="SignalP"/>
    </source>
</evidence>
<evidence type="ECO:0000256" key="14">
    <source>
        <dbReference type="PROSITE-ProRule" id="PRU01360"/>
    </source>
</evidence>
<dbReference type="InterPro" id="IPR037066">
    <property type="entry name" value="Plug_dom_sf"/>
</dbReference>
<keyword evidence="3 14" id="KW-0813">Transport</keyword>
<dbReference type="GO" id="GO:0015891">
    <property type="term" value="P:siderophore transport"/>
    <property type="evidence" value="ECO:0007669"/>
    <property type="project" value="InterPro"/>
</dbReference>
<dbReference type="PANTHER" id="PTHR32552:SF68">
    <property type="entry name" value="FERRICHROME OUTER MEMBRANE TRANSPORTER_PHAGE RECEPTOR"/>
    <property type="match status" value="1"/>
</dbReference>
<dbReference type="Proteomes" id="UP000249299">
    <property type="component" value="Unassembled WGS sequence"/>
</dbReference>
<feature type="signal peptide" evidence="16">
    <location>
        <begin position="1"/>
        <end position="25"/>
    </location>
</feature>
<accession>A0A327JIE7</accession>
<feature type="domain" description="TonB-dependent receptor-like beta-barrel" evidence="17">
    <location>
        <begin position="241"/>
        <end position="680"/>
    </location>
</feature>
<evidence type="ECO:0000313" key="19">
    <source>
        <dbReference type="EMBL" id="RAI25003.1"/>
    </source>
</evidence>
<comment type="subcellular location">
    <subcellularLocation>
        <location evidence="1 14">Cell outer membrane</location>
        <topology evidence="1 14">Multi-pass membrane protein</topology>
    </subcellularLocation>
</comment>
<name>A0A327JIE7_9HYPH</name>
<feature type="domain" description="TonB-dependent receptor plug" evidence="18">
    <location>
        <begin position="69"/>
        <end position="167"/>
    </location>
</feature>
<dbReference type="GO" id="GO:0009279">
    <property type="term" value="C:cell outer membrane"/>
    <property type="evidence" value="ECO:0007669"/>
    <property type="project" value="UniProtKB-SubCell"/>
</dbReference>
<dbReference type="InterPro" id="IPR039426">
    <property type="entry name" value="TonB-dep_rcpt-like"/>
</dbReference>
<comment type="caution">
    <text evidence="19">The sequence shown here is derived from an EMBL/GenBank/DDBJ whole genome shotgun (WGS) entry which is preliminary data.</text>
</comment>
<dbReference type="CDD" id="cd01347">
    <property type="entry name" value="ligand_gated_channel"/>
    <property type="match status" value="1"/>
</dbReference>
<evidence type="ECO:0000256" key="6">
    <source>
        <dbReference type="ARBA" id="ARBA00022692"/>
    </source>
</evidence>
<dbReference type="InterPro" id="IPR012910">
    <property type="entry name" value="Plug_dom"/>
</dbReference>
<dbReference type="PANTHER" id="PTHR32552">
    <property type="entry name" value="FERRICHROME IRON RECEPTOR-RELATED"/>
    <property type="match status" value="1"/>
</dbReference>
<dbReference type="NCBIfam" id="TIGR01783">
    <property type="entry name" value="TonB-siderophor"/>
    <property type="match status" value="1"/>
</dbReference>
<evidence type="ECO:0000256" key="7">
    <source>
        <dbReference type="ARBA" id="ARBA00022729"/>
    </source>
</evidence>
<evidence type="ECO:0000256" key="2">
    <source>
        <dbReference type="ARBA" id="ARBA00009810"/>
    </source>
</evidence>
<keyword evidence="10 15" id="KW-0798">TonB box</keyword>
<keyword evidence="4 14" id="KW-1134">Transmembrane beta strand</keyword>
<evidence type="ECO:0000256" key="15">
    <source>
        <dbReference type="RuleBase" id="RU003357"/>
    </source>
</evidence>
<gene>
    <name evidence="19" type="ORF">CH339_20220</name>
</gene>
<evidence type="ECO:0000256" key="10">
    <source>
        <dbReference type="ARBA" id="ARBA00023077"/>
    </source>
</evidence>
<reference evidence="19 20" key="1">
    <citation type="submission" date="2017-07" db="EMBL/GenBank/DDBJ databases">
        <title>Draft Genome Sequences of Select Purple Nonsulfur Bacteria.</title>
        <authorList>
            <person name="Lasarre B."/>
            <person name="Mckinlay J.B."/>
        </authorList>
    </citation>
    <scope>NUCLEOTIDE SEQUENCE [LARGE SCALE GENOMIC DNA]</scope>
    <source>
        <strain evidence="19 20">DSM 11290</strain>
    </source>
</reference>
<proteinExistence type="inferred from homology"/>
<evidence type="ECO:0000256" key="13">
    <source>
        <dbReference type="ARBA" id="ARBA00023237"/>
    </source>
</evidence>
<protein>
    <recommendedName>
        <fullName evidence="21">TonB-dependent siderophore receptor</fullName>
    </recommendedName>
</protein>
<feature type="chain" id="PRO_5016418612" description="TonB-dependent siderophore receptor" evidence="16">
    <location>
        <begin position="26"/>
        <end position="711"/>
    </location>
</feature>
<dbReference type="Pfam" id="PF07715">
    <property type="entry name" value="Plug"/>
    <property type="match status" value="1"/>
</dbReference>
<sequence length="711" mass="77987">MSSTRRIVFGVTAALLSSTVMTPLAAQEAVQLDAVVVQAPGGGGEVGDGPVDGYVARRSVSGTKTDTPLEKTPQTINVVPAEQIEDQGATSVAEALTYTPNVLTNYRGTSNLHDEVFVRGFEYADKYVNGMVFGQSSYGQLDPFLMERVEVVKGPNSVLYGQILPGGMVNQILKHPTGETRRRVSVGYGTDNYKSIGADIEGVFLNDDFGYRVVAKGWHKELQGDDYVQDRFLVMPSVTWKATPDTEVTVDMLYQHEPDAGYRNFNTYEGTLVPTAGGYRIPRDLVSVSPDFDEVFRQTFSAGYEIKHHFTDAFQVVHKLRYNRIRMDHRGVMIDSVAGDVLNLGVVRVDDVMEQLTTDTYVTWDFDTSGTKHTLMVGIDHQVSSKETDYASNWASGLTYDLAHPRFVPASFARSVVPTNTYNEDLRLRQTGLYVQEQMELGRLNLVAGARYDWADTDIVDLTGAAPTTTYKDEALSGRIGVAYSLPFDVTPYASYSTSFQPVLRQAAPGYGPLEPSEGTQYEAGVKWAPLGGDVLVTASYFDIEQTNLAEYDFASGGYVPIGTRRSRGVELEGRARITEAFSLIASYGYVDAEITDGADAGYKAQRVPKHTAALWAKYGFDFGLEVMGGVRHVGESYGTWDNSITVPSYTLVDLGLALDLGAITPNMAGVKGTLNVTNVADKEYVSSCYNGAYCWYGEGRKVMANLSYEW</sequence>
<evidence type="ECO:0000256" key="5">
    <source>
        <dbReference type="ARBA" id="ARBA00022496"/>
    </source>
</evidence>
<organism evidence="19 20">
    <name type="scientific">Rhodobium orientis</name>
    <dbReference type="NCBI Taxonomy" id="34017"/>
    <lineage>
        <taxon>Bacteria</taxon>
        <taxon>Pseudomonadati</taxon>
        <taxon>Pseudomonadota</taxon>
        <taxon>Alphaproteobacteria</taxon>
        <taxon>Hyphomicrobiales</taxon>
        <taxon>Rhodobiaceae</taxon>
        <taxon>Rhodobium</taxon>
    </lineage>
</organism>
<dbReference type="SUPFAM" id="SSF56935">
    <property type="entry name" value="Porins"/>
    <property type="match status" value="1"/>
</dbReference>
<evidence type="ECO:0000256" key="9">
    <source>
        <dbReference type="ARBA" id="ARBA00023065"/>
    </source>
</evidence>
<dbReference type="FunFam" id="2.170.130.10:FF:000001">
    <property type="entry name" value="Catecholate siderophore TonB-dependent receptor"/>
    <property type="match status" value="1"/>
</dbReference>
<keyword evidence="11 14" id="KW-0472">Membrane</keyword>
<evidence type="ECO:0000313" key="20">
    <source>
        <dbReference type="Proteomes" id="UP000249299"/>
    </source>
</evidence>
<evidence type="ECO:0000256" key="1">
    <source>
        <dbReference type="ARBA" id="ARBA00004571"/>
    </source>
</evidence>